<dbReference type="OrthoDB" id="9807890at2"/>
<dbReference type="KEGG" id="tvl:FAZ95_01240"/>
<organism evidence="2 3">
    <name type="scientific">Trinickia violacea</name>
    <dbReference type="NCBI Taxonomy" id="2571746"/>
    <lineage>
        <taxon>Bacteria</taxon>
        <taxon>Pseudomonadati</taxon>
        <taxon>Pseudomonadota</taxon>
        <taxon>Betaproteobacteria</taxon>
        <taxon>Burkholderiales</taxon>
        <taxon>Burkholderiaceae</taxon>
        <taxon>Trinickia</taxon>
    </lineage>
</organism>
<gene>
    <name evidence="2" type="ORF">FAZ95_01240</name>
</gene>
<dbReference type="GO" id="GO:0005737">
    <property type="term" value="C:cytoplasm"/>
    <property type="evidence" value="ECO:0007669"/>
    <property type="project" value="TreeGrafter"/>
</dbReference>
<evidence type="ECO:0000313" key="2">
    <source>
        <dbReference type="EMBL" id="QCP47923.1"/>
    </source>
</evidence>
<proteinExistence type="predicted"/>
<accession>A0A4P8IM72</accession>
<dbReference type="RefSeq" id="WP_137330765.1">
    <property type="nucleotide sequence ID" value="NZ_CP040077.1"/>
</dbReference>
<dbReference type="Proteomes" id="UP000298656">
    <property type="component" value="Chromosome 1"/>
</dbReference>
<name>A0A4P8IM72_9BURK</name>
<evidence type="ECO:0000313" key="3">
    <source>
        <dbReference type="Proteomes" id="UP000298656"/>
    </source>
</evidence>
<dbReference type="PANTHER" id="PTHR42850:SF7">
    <property type="entry name" value="BIS(5'-NUCLEOSYL)-TETRAPHOSPHATASE PRPE [ASYMMETRICAL]"/>
    <property type="match status" value="1"/>
</dbReference>
<dbReference type="InterPro" id="IPR029052">
    <property type="entry name" value="Metallo-depent_PP-like"/>
</dbReference>
<feature type="domain" description="Calcineurin-like phosphoesterase" evidence="1">
    <location>
        <begin position="3"/>
        <end position="139"/>
    </location>
</feature>
<dbReference type="AlphaFoldDB" id="A0A4P8IM72"/>
<sequence>MNYDIIGDIHGQVGKLRTLLEKLGYRERNRTWWQAGRQAIFVGDFIDRGPHQVETLKLVRRMIDAGNALAVMGNHEFNAIAWSLSDPSVPGDFLRTHQGAQGAKNLHQHKAFLEEVKSRPRLHRHFIDWFLTLPLWLDLPGLRVVHACWHHGYMAEVAPRLKPGQTLDESLMVAASRECSMEFRTIEGLTKGLEIDLPDGHVFFDKDGIERSRVRLCWWDTNAATYKAAAMIDAETRAQLPEMPIPRGSIPGYTADKPVFFGHYWLTGTPKLQSSKVACVDYSAGKGGPLVGYRWDGEAELDAGHFVCSN</sequence>
<dbReference type="Pfam" id="PF00149">
    <property type="entry name" value="Metallophos"/>
    <property type="match status" value="1"/>
</dbReference>
<dbReference type="Gene3D" id="3.60.21.10">
    <property type="match status" value="1"/>
</dbReference>
<dbReference type="InterPro" id="IPR050126">
    <property type="entry name" value="Ap4A_hydrolase"/>
</dbReference>
<dbReference type="PRINTS" id="PR00114">
    <property type="entry name" value="STPHPHTASE"/>
</dbReference>
<reference evidence="2 3" key="1">
    <citation type="submission" date="2019-05" db="EMBL/GenBank/DDBJ databases">
        <title>Burkholderia sp. DHOD12, isolated from subtropical forest soil.</title>
        <authorList>
            <person name="Gao Z.-H."/>
            <person name="Qiu L.-H."/>
        </authorList>
    </citation>
    <scope>NUCLEOTIDE SEQUENCE [LARGE SCALE GENOMIC DNA]</scope>
    <source>
        <strain evidence="2 3">DHOD12</strain>
    </source>
</reference>
<keyword evidence="3" id="KW-1185">Reference proteome</keyword>
<dbReference type="PANTHER" id="PTHR42850">
    <property type="entry name" value="METALLOPHOSPHOESTERASE"/>
    <property type="match status" value="1"/>
</dbReference>
<dbReference type="InterPro" id="IPR006186">
    <property type="entry name" value="Ser/Thr-sp_prot-phosphatase"/>
</dbReference>
<dbReference type="GO" id="GO:0016791">
    <property type="term" value="F:phosphatase activity"/>
    <property type="evidence" value="ECO:0007669"/>
    <property type="project" value="TreeGrafter"/>
</dbReference>
<dbReference type="InterPro" id="IPR004843">
    <property type="entry name" value="Calcineurin-like_PHP"/>
</dbReference>
<dbReference type="SUPFAM" id="SSF56300">
    <property type="entry name" value="Metallo-dependent phosphatases"/>
    <property type="match status" value="1"/>
</dbReference>
<protein>
    <submittedName>
        <fullName evidence="2">Metallophosphoesterase</fullName>
    </submittedName>
</protein>
<dbReference type="EMBL" id="CP040077">
    <property type="protein sequence ID" value="QCP47923.1"/>
    <property type="molecule type" value="Genomic_DNA"/>
</dbReference>
<evidence type="ECO:0000259" key="1">
    <source>
        <dbReference type="Pfam" id="PF00149"/>
    </source>
</evidence>